<dbReference type="GeneID" id="107907456"/>
<dbReference type="KEGG" id="ghi:107907456"/>
<reference evidence="1" key="1">
    <citation type="journal article" date="2020" name="Nat. Genet.">
        <title>Genomic diversifications of five Gossypium allopolyploid species and their impact on cotton improvement.</title>
        <authorList>
            <person name="Chen Z.J."/>
            <person name="Sreedasyam A."/>
            <person name="Ando A."/>
            <person name="Song Q."/>
            <person name="De Santiago L.M."/>
            <person name="Hulse-Kemp A.M."/>
            <person name="Ding M."/>
            <person name="Ye W."/>
            <person name="Kirkbride R.C."/>
            <person name="Jenkins J."/>
            <person name="Plott C."/>
            <person name="Lovell J."/>
            <person name="Lin Y.M."/>
            <person name="Vaughn R."/>
            <person name="Liu B."/>
            <person name="Simpson S."/>
            <person name="Scheffler B.E."/>
            <person name="Wen L."/>
            <person name="Saski C.A."/>
            <person name="Grover C.E."/>
            <person name="Hu G."/>
            <person name="Conover J.L."/>
            <person name="Carlson J.W."/>
            <person name="Shu S."/>
            <person name="Boston L.B."/>
            <person name="Williams M."/>
            <person name="Peterson D.G."/>
            <person name="McGee K."/>
            <person name="Jones D.C."/>
            <person name="Wendel J.F."/>
            <person name="Stelly D.M."/>
            <person name="Grimwood J."/>
            <person name="Schmutz J."/>
        </authorList>
    </citation>
    <scope>NUCLEOTIDE SEQUENCE [LARGE SCALE GENOMIC DNA]</scope>
    <source>
        <strain evidence="1">cv. TM-1</strain>
    </source>
</reference>
<dbReference type="Proteomes" id="UP000818029">
    <property type="component" value="Chromosome D08"/>
</dbReference>
<dbReference type="CDD" id="cd00303">
    <property type="entry name" value="retropepsin_like"/>
    <property type="match status" value="1"/>
</dbReference>
<dbReference type="AlphaFoldDB" id="A0A1U8JJ72"/>
<evidence type="ECO:0000313" key="2">
    <source>
        <dbReference type="RefSeq" id="XP_016690342.2"/>
    </source>
</evidence>
<dbReference type="PaxDb" id="3635-A0A1U8JJ72"/>
<sequence length="233" mass="26761">MPNYVKFMKNILSKKEWLSEYETVALTKECTAFLQNKLALKLKDPKSFTIPCKIGESYCCKALCDLRANINLMPKSIFKFLGIGEVKATIVTLQLANRSLAYPKGKIEYVLVRVDKFSFLTNFIVLVFEVDKEVSIILGRPFLATGRMWIDVQQGELTVRVQDNKVMFNVLKVMKFLDSMKECSIMEELETLVSMGRNFEKEPLENALDSEPLEYEKANQCLALMDAYLKSYI</sequence>
<dbReference type="InterPro" id="IPR021109">
    <property type="entry name" value="Peptidase_aspartic_dom_sf"/>
</dbReference>
<dbReference type="Gene3D" id="2.40.70.10">
    <property type="entry name" value="Acid Proteases"/>
    <property type="match status" value="1"/>
</dbReference>
<dbReference type="PANTHER" id="PTHR33067:SF39">
    <property type="entry name" value="TRANSCRIPTION FACTOR INTERACTOR AND REGULATOR CCHC(ZN) FAMILY"/>
    <property type="match status" value="1"/>
</dbReference>
<protein>
    <recommendedName>
        <fullName evidence="3">Retrovirus-related Pol polyprotein from transposon opus</fullName>
    </recommendedName>
</protein>
<proteinExistence type="predicted"/>
<keyword evidence="1" id="KW-1185">Reference proteome</keyword>
<gene>
    <name evidence="2" type="primary">LOC107907456</name>
</gene>
<reference evidence="2" key="2">
    <citation type="submission" date="2025-08" db="UniProtKB">
        <authorList>
            <consortium name="RefSeq"/>
        </authorList>
    </citation>
    <scope>IDENTIFICATION</scope>
</reference>
<organism evidence="1 2">
    <name type="scientific">Gossypium hirsutum</name>
    <name type="common">Upland cotton</name>
    <name type="synonym">Gossypium mexicanum</name>
    <dbReference type="NCBI Taxonomy" id="3635"/>
    <lineage>
        <taxon>Eukaryota</taxon>
        <taxon>Viridiplantae</taxon>
        <taxon>Streptophyta</taxon>
        <taxon>Embryophyta</taxon>
        <taxon>Tracheophyta</taxon>
        <taxon>Spermatophyta</taxon>
        <taxon>Magnoliopsida</taxon>
        <taxon>eudicotyledons</taxon>
        <taxon>Gunneridae</taxon>
        <taxon>Pentapetalae</taxon>
        <taxon>rosids</taxon>
        <taxon>malvids</taxon>
        <taxon>Malvales</taxon>
        <taxon>Malvaceae</taxon>
        <taxon>Malvoideae</taxon>
        <taxon>Gossypium</taxon>
    </lineage>
</organism>
<evidence type="ECO:0000313" key="1">
    <source>
        <dbReference type="Proteomes" id="UP000818029"/>
    </source>
</evidence>
<evidence type="ECO:0008006" key="3">
    <source>
        <dbReference type="Google" id="ProtNLM"/>
    </source>
</evidence>
<dbReference type="RefSeq" id="XP_016690342.2">
    <property type="nucleotide sequence ID" value="XM_016834853.2"/>
</dbReference>
<accession>A0A1U8JJ72</accession>
<name>A0A1U8JJ72_GOSHI</name>
<dbReference type="PANTHER" id="PTHR33067">
    <property type="entry name" value="RNA-DIRECTED DNA POLYMERASE-RELATED"/>
    <property type="match status" value="1"/>
</dbReference>